<accession>A0A4Z1L4N3</accession>
<organism evidence="2 3">
    <name type="scientific">Botrytis porri</name>
    <dbReference type="NCBI Taxonomy" id="87229"/>
    <lineage>
        <taxon>Eukaryota</taxon>
        <taxon>Fungi</taxon>
        <taxon>Dikarya</taxon>
        <taxon>Ascomycota</taxon>
        <taxon>Pezizomycotina</taxon>
        <taxon>Leotiomycetes</taxon>
        <taxon>Helotiales</taxon>
        <taxon>Sclerotiniaceae</taxon>
        <taxon>Botrytis</taxon>
    </lineage>
</organism>
<feature type="region of interest" description="Disordered" evidence="1">
    <location>
        <begin position="69"/>
        <end position="93"/>
    </location>
</feature>
<name>A0A4Z1L4N3_9HELO</name>
<keyword evidence="3" id="KW-1185">Reference proteome</keyword>
<dbReference type="AlphaFoldDB" id="A0A4Z1L4N3"/>
<sequence>METKSTRQPSLISKAILGLGTGHGGISTVKNLYGRDGELNTTTAVTVANDARDRVLSCPKAFAAGWANRRSRRIPPDTQYSNTNIEKTDASQK</sequence>
<dbReference type="EMBL" id="PQXO01000020">
    <property type="protein sequence ID" value="TGO91728.1"/>
    <property type="molecule type" value="Genomic_DNA"/>
</dbReference>
<proteinExistence type="predicted"/>
<reference evidence="2 3" key="1">
    <citation type="submission" date="2017-12" db="EMBL/GenBank/DDBJ databases">
        <title>Comparative genomics of Botrytis spp.</title>
        <authorList>
            <person name="Valero-Jimenez C.A."/>
            <person name="Tapia P."/>
            <person name="Veloso J."/>
            <person name="Silva-Moreno E."/>
            <person name="Staats M."/>
            <person name="Valdes J.H."/>
            <person name="Van Kan J.A.L."/>
        </authorList>
    </citation>
    <scope>NUCLEOTIDE SEQUENCE [LARGE SCALE GENOMIC DNA]</scope>
    <source>
        <strain evidence="2 3">MUCL3349</strain>
    </source>
</reference>
<comment type="caution">
    <text evidence="2">The sequence shown here is derived from an EMBL/GenBank/DDBJ whole genome shotgun (WGS) entry which is preliminary data.</text>
</comment>
<evidence type="ECO:0000256" key="1">
    <source>
        <dbReference type="SAM" id="MobiDB-lite"/>
    </source>
</evidence>
<protein>
    <submittedName>
        <fullName evidence="2">Uncharacterized protein</fullName>
    </submittedName>
</protein>
<gene>
    <name evidence="2" type="ORF">BPOR_0020g00230</name>
</gene>
<evidence type="ECO:0000313" key="2">
    <source>
        <dbReference type="EMBL" id="TGO91728.1"/>
    </source>
</evidence>
<dbReference type="Proteomes" id="UP000297280">
    <property type="component" value="Unassembled WGS sequence"/>
</dbReference>
<dbReference type="OrthoDB" id="10611554at2759"/>
<evidence type="ECO:0000313" key="3">
    <source>
        <dbReference type="Proteomes" id="UP000297280"/>
    </source>
</evidence>